<accession>A0ABD3BE45</accession>
<evidence type="ECO:0000313" key="1">
    <source>
        <dbReference type="EMBL" id="KAL3615439.1"/>
    </source>
</evidence>
<dbReference type="AlphaFoldDB" id="A0ABD3BE45"/>
<sequence>MSEMLIGAEKGGEFIIDADRRSAGSVATSPEGSAVGPVCGFGGGGFVMSCRVQGEGKPLVQLAMRHVMCVDDAAIFMALGAAVDLSVEP</sequence>
<dbReference type="Pfam" id="PF06219">
    <property type="entry name" value="DUF1005"/>
    <property type="match status" value="1"/>
</dbReference>
<keyword evidence="2" id="KW-1185">Reference proteome</keyword>
<reference evidence="2" key="1">
    <citation type="journal article" date="2024" name="IScience">
        <title>Strigolactones Initiate the Formation of Haustorium-like Structures in Castilleja.</title>
        <authorList>
            <person name="Buerger M."/>
            <person name="Peterson D."/>
            <person name="Chory J."/>
        </authorList>
    </citation>
    <scope>NUCLEOTIDE SEQUENCE [LARGE SCALE GENOMIC DNA]</scope>
</reference>
<proteinExistence type="predicted"/>
<dbReference type="EMBL" id="JAVIJP010000100">
    <property type="protein sequence ID" value="KAL3615439.1"/>
    <property type="molecule type" value="Genomic_DNA"/>
</dbReference>
<evidence type="ECO:0000313" key="2">
    <source>
        <dbReference type="Proteomes" id="UP001632038"/>
    </source>
</evidence>
<gene>
    <name evidence="1" type="ORF">CASFOL_041100</name>
</gene>
<comment type="caution">
    <text evidence="1">The sequence shown here is derived from an EMBL/GenBank/DDBJ whole genome shotgun (WGS) entry which is preliminary data.</text>
</comment>
<name>A0ABD3BE45_9LAMI</name>
<dbReference type="InterPro" id="IPR010410">
    <property type="entry name" value="DUF1005"/>
</dbReference>
<organism evidence="1 2">
    <name type="scientific">Castilleja foliolosa</name>
    <dbReference type="NCBI Taxonomy" id="1961234"/>
    <lineage>
        <taxon>Eukaryota</taxon>
        <taxon>Viridiplantae</taxon>
        <taxon>Streptophyta</taxon>
        <taxon>Embryophyta</taxon>
        <taxon>Tracheophyta</taxon>
        <taxon>Spermatophyta</taxon>
        <taxon>Magnoliopsida</taxon>
        <taxon>eudicotyledons</taxon>
        <taxon>Gunneridae</taxon>
        <taxon>Pentapetalae</taxon>
        <taxon>asterids</taxon>
        <taxon>lamiids</taxon>
        <taxon>Lamiales</taxon>
        <taxon>Orobanchaceae</taxon>
        <taxon>Pedicularideae</taxon>
        <taxon>Castillejinae</taxon>
        <taxon>Castilleja</taxon>
    </lineage>
</organism>
<dbReference type="PANTHER" id="PTHR31317:SF4">
    <property type="entry name" value="OS08G0163500 PROTEIN"/>
    <property type="match status" value="1"/>
</dbReference>
<protein>
    <submittedName>
        <fullName evidence="1">Uncharacterized protein</fullName>
    </submittedName>
</protein>
<dbReference type="Proteomes" id="UP001632038">
    <property type="component" value="Unassembled WGS sequence"/>
</dbReference>
<dbReference type="PANTHER" id="PTHR31317">
    <property type="entry name" value="OS08G0163500 PROTEIN"/>
    <property type="match status" value="1"/>
</dbReference>